<dbReference type="EMBL" id="FP929133">
    <property type="protein sequence ID" value="CBX98477.1"/>
    <property type="molecule type" value="Genomic_DNA"/>
</dbReference>
<dbReference type="HOGENOM" id="CLU_860723_0_0_1"/>
<proteinExistence type="predicted"/>
<dbReference type="InParanoid" id="E5A4D2"/>
<dbReference type="OrthoDB" id="3729788at2759"/>
<accession>E5A4D2</accession>
<dbReference type="PROSITE" id="PS50890">
    <property type="entry name" value="PUA"/>
    <property type="match status" value="1"/>
</dbReference>
<keyword evidence="3" id="KW-1185">Reference proteome</keyword>
<organism evidence="3">
    <name type="scientific">Leptosphaeria maculans (strain JN3 / isolate v23.1.3 / race Av1-4-5-6-7-8)</name>
    <name type="common">Blackleg fungus</name>
    <name type="synonym">Phoma lingam</name>
    <dbReference type="NCBI Taxonomy" id="985895"/>
    <lineage>
        <taxon>Eukaryota</taxon>
        <taxon>Fungi</taxon>
        <taxon>Dikarya</taxon>
        <taxon>Ascomycota</taxon>
        <taxon>Pezizomycotina</taxon>
        <taxon>Dothideomycetes</taxon>
        <taxon>Pleosporomycetidae</taxon>
        <taxon>Pleosporales</taxon>
        <taxon>Pleosporineae</taxon>
        <taxon>Leptosphaeriaceae</taxon>
        <taxon>Plenodomus</taxon>
        <taxon>Plenodomus lingam/Leptosphaeria maculans species complex</taxon>
    </lineage>
</organism>
<reference evidence="3" key="1">
    <citation type="journal article" date="2011" name="Nat. Commun.">
        <title>Effector diversification within compartments of the Leptosphaeria maculans genome affected by Repeat-Induced Point mutations.</title>
        <authorList>
            <person name="Rouxel T."/>
            <person name="Grandaubert J."/>
            <person name="Hane J.K."/>
            <person name="Hoede C."/>
            <person name="van de Wouw A.P."/>
            <person name="Couloux A."/>
            <person name="Dominguez V."/>
            <person name="Anthouard V."/>
            <person name="Bally P."/>
            <person name="Bourras S."/>
            <person name="Cozijnsen A.J."/>
            <person name="Ciuffetti L.M."/>
            <person name="Degrave A."/>
            <person name="Dilmaghani A."/>
            <person name="Duret L."/>
            <person name="Fudal I."/>
            <person name="Goodwin S.B."/>
            <person name="Gout L."/>
            <person name="Glaser N."/>
            <person name="Linglin J."/>
            <person name="Kema G.H.J."/>
            <person name="Lapalu N."/>
            <person name="Lawrence C.B."/>
            <person name="May K."/>
            <person name="Meyer M."/>
            <person name="Ollivier B."/>
            <person name="Poulain J."/>
            <person name="Schoch C.L."/>
            <person name="Simon A."/>
            <person name="Spatafora J.W."/>
            <person name="Stachowiak A."/>
            <person name="Turgeon B.G."/>
            <person name="Tyler B.M."/>
            <person name="Vincent D."/>
            <person name="Weissenbach J."/>
            <person name="Amselem J."/>
            <person name="Quesneville H."/>
            <person name="Oliver R.P."/>
            <person name="Wincker P."/>
            <person name="Balesdent M.-H."/>
            <person name="Howlett B.J."/>
        </authorList>
    </citation>
    <scope>NUCLEOTIDE SEQUENCE [LARGE SCALE GENOMIC DNA]</scope>
    <source>
        <strain evidence="3">JN3 / isolate v23.1.3 / race Av1-4-5-6-7-8</strain>
    </source>
</reference>
<dbReference type="AlphaFoldDB" id="E5A4D2"/>
<evidence type="ECO:0000313" key="3">
    <source>
        <dbReference type="Proteomes" id="UP000002668"/>
    </source>
</evidence>
<protein>
    <recommendedName>
        <fullName evidence="4">Myb-like domain-containing protein</fullName>
    </recommendedName>
</protein>
<dbReference type="VEuPathDB" id="FungiDB:LEMA_P098860.1"/>
<sequence length="323" mass="36139">MDLPKPGSEHPRGAKSHVSWTKEEEDQLLHLRNGQKMKYADIAKILSRSTNAVKTHHVYMKRGGNKKPPTLAKFKLSEQTYATIYWTDEIDAAIINGHRNHQNNKSIAASLHLPRIPIQERWAYLKSNNLVPTDVLALDGRRNGKPHGKIPVIWRREEDEAIWALWKAMKTDKEIAALFPFKGKSATAIRKRRIALVQATQPYGNGPEDLARKEGTYEARDWAAGKENLERLRKWVASDVGGEIGVCGVKGKTGKVNGKMCAVLGEKLDGANEVVVKEEEKDENTNVATVLGYHCSTGEQQFMVDKDGITEEEWVMAMGGAFC</sequence>
<evidence type="ECO:0000313" key="2">
    <source>
        <dbReference type="EMBL" id="CBX98477.1"/>
    </source>
</evidence>
<feature type="region of interest" description="Disordered" evidence="1">
    <location>
        <begin position="1"/>
        <end position="21"/>
    </location>
</feature>
<dbReference type="GeneID" id="13285953"/>
<evidence type="ECO:0008006" key="4">
    <source>
        <dbReference type="Google" id="ProtNLM"/>
    </source>
</evidence>
<dbReference type="Proteomes" id="UP000002668">
    <property type="component" value="Genome"/>
</dbReference>
<gene>
    <name evidence="2" type="ORF">LEMA_P098860.1</name>
</gene>
<dbReference type="eggNOG" id="ENOG502TFRH">
    <property type="taxonomic scope" value="Eukaryota"/>
</dbReference>
<name>E5A4D2_LEPMJ</name>
<evidence type="ECO:0000256" key="1">
    <source>
        <dbReference type="SAM" id="MobiDB-lite"/>
    </source>
</evidence>